<dbReference type="VEuPathDB" id="FungiDB:LEMA_P046810.1"/>
<keyword evidence="3" id="KW-0732">Signal</keyword>
<keyword evidence="2" id="KW-1133">Transmembrane helix</keyword>
<feature type="chain" id="PRO_5003196839" evidence="3">
    <location>
        <begin position="25"/>
        <end position="488"/>
    </location>
</feature>
<keyword evidence="5" id="KW-1185">Reference proteome</keyword>
<feature type="transmembrane region" description="Helical" evidence="2">
    <location>
        <begin position="436"/>
        <end position="463"/>
    </location>
</feature>
<evidence type="ECO:0000256" key="1">
    <source>
        <dbReference type="SAM" id="MobiDB-lite"/>
    </source>
</evidence>
<keyword evidence="2" id="KW-0812">Transmembrane</keyword>
<feature type="compositionally biased region" description="Low complexity" evidence="1">
    <location>
        <begin position="214"/>
        <end position="254"/>
    </location>
</feature>
<evidence type="ECO:0000313" key="4">
    <source>
        <dbReference type="EMBL" id="CBX91975.1"/>
    </source>
</evidence>
<dbReference type="STRING" id="985895.E5R4K7"/>
<keyword evidence="2" id="KW-0472">Membrane</keyword>
<name>E5R4K7_LEPMJ</name>
<gene>
    <name evidence="4" type="ORF">LEMA_P046810.1</name>
</gene>
<dbReference type="Proteomes" id="UP000002668">
    <property type="component" value="Genome"/>
</dbReference>
<organism evidence="5">
    <name type="scientific">Leptosphaeria maculans (strain JN3 / isolate v23.1.3 / race Av1-4-5-6-7-8)</name>
    <name type="common">Blackleg fungus</name>
    <name type="synonym">Phoma lingam</name>
    <dbReference type="NCBI Taxonomy" id="985895"/>
    <lineage>
        <taxon>Eukaryota</taxon>
        <taxon>Fungi</taxon>
        <taxon>Dikarya</taxon>
        <taxon>Ascomycota</taxon>
        <taxon>Pezizomycotina</taxon>
        <taxon>Dothideomycetes</taxon>
        <taxon>Pleosporomycetidae</taxon>
        <taxon>Pleosporales</taxon>
        <taxon>Pleosporineae</taxon>
        <taxon>Leptosphaeriaceae</taxon>
        <taxon>Plenodomus</taxon>
        <taxon>Plenodomus lingam/Leptosphaeria maculans species complex</taxon>
    </lineage>
</organism>
<dbReference type="eggNOG" id="ENOG502S5QM">
    <property type="taxonomic scope" value="Eukaryota"/>
</dbReference>
<proteinExistence type="predicted"/>
<dbReference type="OrthoDB" id="2426396at2759"/>
<evidence type="ECO:0000256" key="3">
    <source>
        <dbReference type="SAM" id="SignalP"/>
    </source>
</evidence>
<evidence type="ECO:0000313" key="5">
    <source>
        <dbReference type="Proteomes" id="UP000002668"/>
    </source>
</evidence>
<dbReference type="EMBL" id="FP929083">
    <property type="protein sequence ID" value="CBX91975.1"/>
    <property type="molecule type" value="Genomic_DNA"/>
</dbReference>
<evidence type="ECO:0000256" key="2">
    <source>
        <dbReference type="SAM" id="Phobius"/>
    </source>
</evidence>
<reference evidence="5" key="1">
    <citation type="journal article" date="2011" name="Nat. Commun.">
        <title>Effector diversification within compartments of the Leptosphaeria maculans genome affected by Repeat-Induced Point mutations.</title>
        <authorList>
            <person name="Rouxel T."/>
            <person name="Grandaubert J."/>
            <person name="Hane J.K."/>
            <person name="Hoede C."/>
            <person name="van de Wouw A.P."/>
            <person name="Couloux A."/>
            <person name="Dominguez V."/>
            <person name="Anthouard V."/>
            <person name="Bally P."/>
            <person name="Bourras S."/>
            <person name="Cozijnsen A.J."/>
            <person name="Ciuffetti L.M."/>
            <person name="Degrave A."/>
            <person name="Dilmaghani A."/>
            <person name="Duret L."/>
            <person name="Fudal I."/>
            <person name="Goodwin S.B."/>
            <person name="Gout L."/>
            <person name="Glaser N."/>
            <person name="Linglin J."/>
            <person name="Kema G.H.J."/>
            <person name="Lapalu N."/>
            <person name="Lawrence C.B."/>
            <person name="May K."/>
            <person name="Meyer M."/>
            <person name="Ollivier B."/>
            <person name="Poulain J."/>
            <person name="Schoch C.L."/>
            <person name="Simon A."/>
            <person name="Spatafora J.W."/>
            <person name="Stachowiak A."/>
            <person name="Turgeon B.G."/>
            <person name="Tyler B.M."/>
            <person name="Vincent D."/>
            <person name="Weissenbach J."/>
            <person name="Amselem J."/>
            <person name="Quesneville H."/>
            <person name="Oliver R.P."/>
            <person name="Wincker P."/>
            <person name="Balesdent M.-H."/>
            <person name="Howlett B.J."/>
        </authorList>
    </citation>
    <scope>NUCLEOTIDE SEQUENCE [LARGE SCALE GENOMIC DNA]</scope>
    <source>
        <strain evidence="5">JN3 / isolate v23.1.3 / race Av1-4-5-6-7-8</strain>
    </source>
</reference>
<sequence length="488" mass="50575">MHIPQLLSLPPAIIALLLATASSAEPQWPHNVPKHLKYFPEDEQHARRSLDIYEKLQNEKPIGVKKMSLDEGEMFMLENWIFASDVQGSTPGQPDIMDLENGTLRMRSPLRPVAEEDFLARLHIRDLLLKRQFACPEGTRNCASVGAPDVCCGSTSTCINVDSSTDVGSVGCCLEGQTCAGSVHRMVDVACLAFNALESASGVAGGTSTAYVQPSTTSNSASATPPSSTPDVIVPTTTSTSSTTTPTPTPSSSSSYVCSTGWFSCAASLGGGCCQNGRTCATGASCIGDEPTSAQAPSAPVRPTSGAMITTESAQPSNDVCPSGFYVCSAYYPSGCCRVGRDCQTTGSCVLPTDTILNTNGVVVVAPTGAGVATTAAGQGGSCPSAWYSCPANRGGNCCPDGFECGEQCTATASGETGVQAKVAPSTASFVSQGTIWGMTLYFLIAFIAVGNSFLILAVILVADCMSISGHFSRCSSQVSGWKKTLRS</sequence>
<dbReference type="AlphaFoldDB" id="E5R4K7"/>
<dbReference type="InParanoid" id="E5R4K7"/>
<dbReference type="PANTHER" id="PTHR39599:SF2">
    <property type="entry name" value="ANCHORED PROTEIN, PUTATIVE (AFU_ORTHOLOGUE AFUA_1G09650)-RELATED"/>
    <property type="match status" value="1"/>
</dbReference>
<dbReference type="OMA" id="YVCSAYY"/>
<dbReference type="PANTHER" id="PTHR39599">
    <property type="entry name" value="GPI-ANCHORED PROTEIN (EUROFUNG)-RELATED-RELATED"/>
    <property type="match status" value="1"/>
</dbReference>
<dbReference type="HOGENOM" id="CLU_044725_0_0_1"/>
<feature type="signal peptide" evidence="3">
    <location>
        <begin position="1"/>
        <end position="24"/>
    </location>
</feature>
<accession>E5R4K7</accession>
<feature type="region of interest" description="Disordered" evidence="1">
    <location>
        <begin position="208"/>
        <end position="254"/>
    </location>
</feature>
<protein>
    <submittedName>
        <fullName evidence="4">Predicted protein</fullName>
    </submittedName>
</protein>